<dbReference type="InterPro" id="IPR049326">
    <property type="entry name" value="Rhodopsin_dom_fungi"/>
</dbReference>
<sequence>MASTTAPSAYGGQGDLIMGLSWTQAVVSIILVLLRAYAARTHSGRLRWDFIYVAAGTVFGLACQIILTQACVHGVGNHIANVLAAGTSNLWEALHLTWTAIMVGLVGITFGKLSIVALLLHVTLKSQPWRRTMLWTCGALTIAINAAQIIFIVTQCSPLSHLWHPTSPGTCRGQKVSNSFAYFQGAVAVAADVFLACYPVTVIWSLNMSFKTKVGFCLLMAGGFLPAAAGIIRCIFLDHLTKTVDVTYEFSPFLLWAITEMWFVIILGSIPPLRPLFERVFLGKVKTISGASKPAGSGNQDYLKMNDSWAMINVQHTNEVMVTIAD</sequence>
<gene>
    <name evidence="8" type="ORF">K461DRAFT_282432</name>
</gene>
<feature type="domain" description="Rhodopsin" evidence="7">
    <location>
        <begin position="34"/>
        <end position="279"/>
    </location>
</feature>
<evidence type="ECO:0000313" key="9">
    <source>
        <dbReference type="Proteomes" id="UP000799439"/>
    </source>
</evidence>
<dbReference type="PANTHER" id="PTHR33048:SF165">
    <property type="entry name" value="INTEGRAL MEMBRANE PROTEIN"/>
    <property type="match status" value="1"/>
</dbReference>
<evidence type="ECO:0000256" key="2">
    <source>
        <dbReference type="ARBA" id="ARBA00022692"/>
    </source>
</evidence>
<dbReference type="PANTHER" id="PTHR33048">
    <property type="entry name" value="PTH11-LIKE INTEGRAL MEMBRANE PROTEIN (AFU_ORTHOLOGUE AFUA_5G11245)"/>
    <property type="match status" value="1"/>
</dbReference>
<proteinExistence type="inferred from homology"/>
<protein>
    <recommendedName>
        <fullName evidence="7">Rhodopsin domain-containing protein</fullName>
    </recommendedName>
</protein>
<feature type="transmembrane region" description="Helical" evidence="6">
    <location>
        <begin position="96"/>
        <end position="120"/>
    </location>
</feature>
<evidence type="ECO:0000256" key="4">
    <source>
        <dbReference type="ARBA" id="ARBA00023136"/>
    </source>
</evidence>
<dbReference type="Pfam" id="PF20684">
    <property type="entry name" value="Fung_rhodopsin"/>
    <property type="match status" value="1"/>
</dbReference>
<accession>A0A9P4IY40</accession>
<dbReference type="EMBL" id="ML996092">
    <property type="protein sequence ID" value="KAF2148954.1"/>
    <property type="molecule type" value="Genomic_DNA"/>
</dbReference>
<reference evidence="8" key="1">
    <citation type="journal article" date="2020" name="Stud. Mycol.">
        <title>101 Dothideomycetes genomes: a test case for predicting lifestyles and emergence of pathogens.</title>
        <authorList>
            <person name="Haridas S."/>
            <person name="Albert R."/>
            <person name="Binder M."/>
            <person name="Bloem J."/>
            <person name="Labutti K."/>
            <person name="Salamov A."/>
            <person name="Andreopoulos B."/>
            <person name="Baker S."/>
            <person name="Barry K."/>
            <person name="Bills G."/>
            <person name="Bluhm B."/>
            <person name="Cannon C."/>
            <person name="Castanera R."/>
            <person name="Culley D."/>
            <person name="Daum C."/>
            <person name="Ezra D."/>
            <person name="Gonzalez J."/>
            <person name="Henrissat B."/>
            <person name="Kuo A."/>
            <person name="Liang C."/>
            <person name="Lipzen A."/>
            <person name="Lutzoni F."/>
            <person name="Magnuson J."/>
            <person name="Mondo S."/>
            <person name="Nolan M."/>
            <person name="Ohm R."/>
            <person name="Pangilinan J."/>
            <person name="Park H.-J."/>
            <person name="Ramirez L."/>
            <person name="Alfaro M."/>
            <person name="Sun H."/>
            <person name="Tritt A."/>
            <person name="Yoshinaga Y."/>
            <person name="Zwiers L.-H."/>
            <person name="Turgeon B."/>
            <person name="Goodwin S."/>
            <person name="Spatafora J."/>
            <person name="Crous P."/>
            <person name="Grigoriev I."/>
        </authorList>
    </citation>
    <scope>NUCLEOTIDE SEQUENCE</scope>
    <source>
        <strain evidence="8">CBS 260.36</strain>
    </source>
</reference>
<dbReference type="GO" id="GO:0016020">
    <property type="term" value="C:membrane"/>
    <property type="evidence" value="ECO:0007669"/>
    <property type="project" value="UniProtKB-SubCell"/>
</dbReference>
<comment type="similarity">
    <text evidence="5">Belongs to the SAT4 family.</text>
</comment>
<feature type="transmembrane region" description="Helical" evidence="6">
    <location>
        <begin position="216"/>
        <end position="238"/>
    </location>
</feature>
<dbReference type="OrthoDB" id="3934549at2759"/>
<feature type="transmembrane region" description="Helical" evidence="6">
    <location>
        <begin position="182"/>
        <end position="204"/>
    </location>
</feature>
<evidence type="ECO:0000313" key="8">
    <source>
        <dbReference type="EMBL" id="KAF2148954.1"/>
    </source>
</evidence>
<keyword evidence="2 6" id="KW-0812">Transmembrane</keyword>
<name>A0A9P4IY40_9PEZI</name>
<dbReference type="Proteomes" id="UP000799439">
    <property type="component" value="Unassembled WGS sequence"/>
</dbReference>
<comment type="subcellular location">
    <subcellularLocation>
        <location evidence="1">Membrane</location>
        <topology evidence="1">Multi-pass membrane protein</topology>
    </subcellularLocation>
</comment>
<evidence type="ECO:0000256" key="3">
    <source>
        <dbReference type="ARBA" id="ARBA00022989"/>
    </source>
</evidence>
<keyword evidence="9" id="KW-1185">Reference proteome</keyword>
<feature type="transmembrane region" description="Helical" evidence="6">
    <location>
        <begin position="250"/>
        <end position="270"/>
    </location>
</feature>
<comment type="caution">
    <text evidence="8">The sequence shown here is derived from an EMBL/GenBank/DDBJ whole genome shotgun (WGS) entry which is preliminary data.</text>
</comment>
<keyword evidence="4 6" id="KW-0472">Membrane</keyword>
<keyword evidence="3 6" id="KW-1133">Transmembrane helix</keyword>
<evidence type="ECO:0000256" key="1">
    <source>
        <dbReference type="ARBA" id="ARBA00004141"/>
    </source>
</evidence>
<dbReference type="InterPro" id="IPR052337">
    <property type="entry name" value="SAT4-like"/>
</dbReference>
<evidence type="ECO:0000259" key="7">
    <source>
        <dbReference type="Pfam" id="PF20684"/>
    </source>
</evidence>
<feature type="transmembrane region" description="Helical" evidence="6">
    <location>
        <begin position="50"/>
        <end position="76"/>
    </location>
</feature>
<feature type="transmembrane region" description="Helical" evidence="6">
    <location>
        <begin position="16"/>
        <end position="38"/>
    </location>
</feature>
<organism evidence="8 9">
    <name type="scientific">Myriangium duriaei CBS 260.36</name>
    <dbReference type="NCBI Taxonomy" id="1168546"/>
    <lineage>
        <taxon>Eukaryota</taxon>
        <taxon>Fungi</taxon>
        <taxon>Dikarya</taxon>
        <taxon>Ascomycota</taxon>
        <taxon>Pezizomycotina</taxon>
        <taxon>Dothideomycetes</taxon>
        <taxon>Dothideomycetidae</taxon>
        <taxon>Myriangiales</taxon>
        <taxon>Myriangiaceae</taxon>
        <taxon>Myriangium</taxon>
    </lineage>
</organism>
<feature type="transmembrane region" description="Helical" evidence="6">
    <location>
        <begin position="132"/>
        <end position="153"/>
    </location>
</feature>
<evidence type="ECO:0000256" key="5">
    <source>
        <dbReference type="ARBA" id="ARBA00038359"/>
    </source>
</evidence>
<evidence type="ECO:0000256" key="6">
    <source>
        <dbReference type="SAM" id="Phobius"/>
    </source>
</evidence>
<dbReference type="AlphaFoldDB" id="A0A9P4IY40"/>